<dbReference type="RefSeq" id="WP_093181136.1">
    <property type="nucleotide sequence ID" value="NZ_FMYH01000001.1"/>
</dbReference>
<feature type="transmembrane region" description="Helical" evidence="1">
    <location>
        <begin position="47"/>
        <end position="68"/>
    </location>
</feature>
<dbReference type="Proteomes" id="UP000199039">
    <property type="component" value="Unassembled WGS sequence"/>
</dbReference>
<feature type="transmembrane region" description="Helical" evidence="1">
    <location>
        <begin position="123"/>
        <end position="146"/>
    </location>
</feature>
<dbReference type="Pfam" id="PF07077">
    <property type="entry name" value="DUF1345"/>
    <property type="match status" value="1"/>
</dbReference>
<keyword evidence="1" id="KW-0472">Membrane</keyword>
<dbReference type="AlphaFoldDB" id="A0A1G6HE82"/>
<protein>
    <submittedName>
        <fullName evidence="2">Uncharacterized membrane protein</fullName>
    </submittedName>
</protein>
<reference evidence="2 3" key="1">
    <citation type="submission" date="2016-09" db="EMBL/GenBank/DDBJ databases">
        <authorList>
            <person name="Capua I."/>
            <person name="De Benedictis P."/>
            <person name="Joannis T."/>
            <person name="Lombin L.H."/>
            <person name="Cattoli G."/>
        </authorList>
    </citation>
    <scope>NUCLEOTIDE SEQUENCE [LARGE SCALE GENOMIC DNA]</scope>
    <source>
        <strain evidence="2 3">ISLP-3</strain>
    </source>
</reference>
<accession>A0A1G6HE82</accession>
<feature type="transmembrane region" description="Helical" evidence="1">
    <location>
        <begin position="20"/>
        <end position="40"/>
    </location>
</feature>
<keyword evidence="1" id="KW-1133">Transmembrane helix</keyword>
<dbReference type="EMBL" id="FMYH01000001">
    <property type="protein sequence ID" value="SDB92235.1"/>
    <property type="molecule type" value="Genomic_DNA"/>
</dbReference>
<keyword evidence="1" id="KW-0812">Transmembrane</keyword>
<evidence type="ECO:0000313" key="2">
    <source>
        <dbReference type="EMBL" id="SDB92235.1"/>
    </source>
</evidence>
<dbReference type="OrthoDB" id="64737at2"/>
<sequence length="222" mass="23326">MTHADQDLPPGQTPAPDTAVAGIRLSVAAVVGVAVAVLAATLGYHRFAILLGWAAAALTFTAWTWFSVGNMDATQTAAHATREEPSRAVAHLLMLGAAIASLVGVGFMLFASGGSHSDKVLTASIALFSVAVSWMALHSLFALGYARRYYTGTDGGFDFHQEEPPRYVDFAYIAFTVGMSFAISDTDVQSSDIRKTVLGHALLSYLFGSVILAATINLIAGL</sequence>
<dbReference type="InterPro" id="IPR009781">
    <property type="entry name" value="DUF1345"/>
</dbReference>
<feature type="transmembrane region" description="Helical" evidence="1">
    <location>
        <begin position="196"/>
        <end position="220"/>
    </location>
</feature>
<dbReference type="STRING" id="1814289.SAMN05216410_0941"/>
<name>A0A1G6HE82_9MICO</name>
<evidence type="ECO:0000313" key="3">
    <source>
        <dbReference type="Proteomes" id="UP000199039"/>
    </source>
</evidence>
<proteinExistence type="predicted"/>
<keyword evidence="3" id="KW-1185">Reference proteome</keyword>
<feature type="transmembrane region" description="Helical" evidence="1">
    <location>
        <begin position="88"/>
        <end position="111"/>
    </location>
</feature>
<evidence type="ECO:0000256" key="1">
    <source>
        <dbReference type="SAM" id="Phobius"/>
    </source>
</evidence>
<gene>
    <name evidence="2" type="ORF">SAMN05216410_0941</name>
</gene>
<organism evidence="2 3">
    <name type="scientific">Sanguibacter gelidistatuariae</name>
    <dbReference type="NCBI Taxonomy" id="1814289"/>
    <lineage>
        <taxon>Bacteria</taxon>
        <taxon>Bacillati</taxon>
        <taxon>Actinomycetota</taxon>
        <taxon>Actinomycetes</taxon>
        <taxon>Micrococcales</taxon>
        <taxon>Sanguibacteraceae</taxon>
        <taxon>Sanguibacter</taxon>
    </lineage>
</organism>